<dbReference type="PANTHER" id="PTHR24416:SF566">
    <property type="entry name" value="EPIDERMAL GROWTH FACTOR RECEPTOR"/>
    <property type="match status" value="1"/>
</dbReference>
<dbReference type="CDD" id="cd00064">
    <property type="entry name" value="FU"/>
    <property type="match status" value="5"/>
</dbReference>
<keyword evidence="4" id="KW-0597">Phosphoprotein</keyword>
<dbReference type="Gene3D" id="1.10.510.10">
    <property type="entry name" value="Transferase(Phosphotransferase) domain 1"/>
    <property type="match status" value="1"/>
</dbReference>
<evidence type="ECO:0000256" key="11">
    <source>
        <dbReference type="ARBA" id="ARBA00023136"/>
    </source>
</evidence>
<evidence type="ECO:0000256" key="16">
    <source>
        <dbReference type="SAM" id="MobiDB-lite"/>
    </source>
</evidence>
<keyword evidence="14" id="KW-0325">Glycoprotein</keyword>
<dbReference type="InterPro" id="IPR011009">
    <property type="entry name" value="Kinase-like_dom_sf"/>
</dbReference>
<dbReference type="GO" id="GO:0043235">
    <property type="term" value="C:receptor complex"/>
    <property type="evidence" value="ECO:0007669"/>
    <property type="project" value="TreeGrafter"/>
</dbReference>
<dbReference type="GeneID" id="36339044"/>
<feature type="domain" description="Protein kinase" evidence="17">
    <location>
        <begin position="1131"/>
        <end position="1447"/>
    </location>
</feature>
<dbReference type="Gene3D" id="3.80.20.20">
    <property type="entry name" value="Receptor L-domain"/>
    <property type="match status" value="2"/>
</dbReference>
<keyword evidence="11" id="KW-0472">Membrane</keyword>
<keyword evidence="6" id="KW-0812">Transmembrane</keyword>
<dbReference type="GO" id="GO:0007169">
    <property type="term" value="P:cell surface receptor protein tyrosine kinase signaling pathway"/>
    <property type="evidence" value="ECO:0007669"/>
    <property type="project" value="TreeGrafter"/>
</dbReference>
<dbReference type="OrthoDB" id="6219513at2759"/>
<dbReference type="Pfam" id="PF07714">
    <property type="entry name" value="PK_Tyr_Ser-Thr"/>
    <property type="match status" value="1"/>
</dbReference>
<dbReference type="KEGG" id="egl:EGR_03329"/>
<dbReference type="Gene3D" id="3.30.200.20">
    <property type="entry name" value="Phosphorylase Kinase, domain 1"/>
    <property type="match status" value="1"/>
</dbReference>
<keyword evidence="8 18" id="KW-0418">Kinase</keyword>
<keyword evidence="19" id="KW-1185">Reference proteome</keyword>
<evidence type="ECO:0000256" key="13">
    <source>
        <dbReference type="ARBA" id="ARBA00023170"/>
    </source>
</evidence>
<keyword evidence="12" id="KW-0829">Tyrosine-protein kinase</keyword>
<evidence type="ECO:0000256" key="9">
    <source>
        <dbReference type="ARBA" id="ARBA00022840"/>
    </source>
</evidence>
<dbReference type="SUPFAM" id="SSF52058">
    <property type="entry name" value="L domain-like"/>
    <property type="match status" value="2"/>
</dbReference>
<dbReference type="InterPro" id="IPR006211">
    <property type="entry name" value="Furin-like_Cys-rich_dom"/>
</dbReference>
<proteinExistence type="predicted"/>
<dbReference type="SMART" id="SM00261">
    <property type="entry name" value="FU"/>
    <property type="match status" value="6"/>
</dbReference>
<dbReference type="PRINTS" id="PR00109">
    <property type="entry name" value="TYRKINASE"/>
</dbReference>
<dbReference type="InterPro" id="IPR036941">
    <property type="entry name" value="Rcpt_L-dom_sf"/>
</dbReference>
<dbReference type="SUPFAM" id="SSF56112">
    <property type="entry name" value="Protein kinase-like (PK-like)"/>
    <property type="match status" value="1"/>
</dbReference>
<dbReference type="EC" id="2.7.10.1" evidence="3"/>
<comment type="catalytic activity">
    <reaction evidence="15">
        <text>L-tyrosyl-[protein] + ATP = O-phospho-L-tyrosyl-[protein] + ADP + H(+)</text>
        <dbReference type="Rhea" id="RHEA:10596"/>
        <dbReference type="Rhea" id="RHEA-COMP:10136"/>
        <dbReference type="Rhea" id="RHEA-COMP:20101"/>
        <dbReference type="ChEBI" id="CHEBI:15378"/>
        <dbReference type="ChEBI" id="CHEBI:30616"/>
        <dbReference type="ChEBI" id="CHEBI:46858"/>
        <dbReference type="ChEBI" id="CHEBI:61978"/>
        <dbReference type="ChEBI" id="CHEBI:456216"/>
        <dbReference type="EC" id="2.7.10.1"/>
    </reaction>
</comment>
<dbReference type="Pfam" id="PF00757">
    <property type="entry name" value="Furin-like"/>
    <property type="match status" value="1"/>
</dbReference>
<gene>
    <name evidence="18" type="ORF">EGR_03329</name>
</gene>
<comment type="subcellular location">
    <subcellularLocation>
        <location evidence="1">Endomembrane system</location>
    </subcellularLocation>
    <subcellularLocation>
        <location evidence="2">Membrane</location>
        <topology evidence="2">Single-pass type I membrane protein</topology>
    </subcellularLocation>
</comment>
<dbReference type="GO" id="GO:0012505">
    <property type="term" value="C:endomembrane system"/>
    <property type="evidence" value="ECO:0007669"/>
    <property type="project" value="UniProtKB-SubCell"/>
</dbReference>
<organism evidence="18 19">
    <name type="scientific">Echinococcus granulosus</name>
    <name type="common">Hydatid tapeworm</name>
    <dbReference type="NCBI Taxonomy" id="6210"/>
    <lineage>
        <taxon>Eukaryota</taxon>
        <taxon>Metazoa</taxon>
        <taxon>Spiralia</taxon>
        <taxon>Lophotrochozoa</taxon>
        <taxon>Platyhelminthes</taxon>
        <taxon>Cestoda</taxon>
        <taxon>Eucestoda</taxon>
        <taxon>Cyclophyllidea</taxon>
        <taxon>Taeniidae</taxon>
        <taxon>Echinococcus</taxon>
        <taxon>Echinococcus granulosus group</taxon>
    </lineage>
</organism>
<evidence type="ECO:0000259" key="17">
    <source>
        <dbReference type="PROSITE" id="PS50011"/>
    </source>
</evidence>
<dbReference type="GO" id="GO:0004714">
    <property type="term" value="F:transmembrane receptor protein tyrosine kinase activity"/>
    <property type="evidence" value="ECO:0007669"/>
    <property type="project" value="UniProtKB-EC"/>
</dbReference>
<accession>W6UL39</accession>
<dbReference type="InterPro" id="IPR050122">
    <property type="entry name" value="RTK"/>
</dbReference>
<dbReference type="OMA" id="DRHCLPC"/>
<dbReference type="SMART" id="SM00219">
    <property type="entry name" value="TyrKc"/>
    <property type="match status" value="1"/>
</dbReference>
<dbReference type="InterPro" id="IPR000719">
    <property type="entry name" value="Prot_kinase_dom"/>
</dbReference>
<dbReference type="GO" id="GO:0030182">
    <property type="term" value="P:neuron differentiation"/>
    <property type="evidence" value="ECO:0007669"/>
    <property type="project" value="UniProtKB-ARBA"/>
</dbReference>
<evidence type="ECO:0000256" key="14">
    <source>
        <dbReference type="ARBA" id="ARBA00023180"/>
    </source>
</evidence>
<comment type="caution">
    <text evidence="18">The sequence shown here is derived from an EMBL/GenBank/DDBJ whole genome shotgun (WGS) entry which is preliminary data.</text>
</comment>
<keyword evidence="9" id="KW-0067">ATP-binding</keyword>
<evidence type="ECO:0000313" key="19">
    <source>
        <dbReference type="Proteomes" id="UP000019149"/>
    </source>
</evidence>
<name>W6UL39_ECHGR</name>
<feature type="region of interest" description="Disordered" evidence="16">
    <location>
        <begin position="1466"/>
        <end position="1488"/>
    </location>
</feature>
<dbReference type="RefSeq" id="XP_024352979.1">
    <property type="nucleotide sequence ID" value="XM_024492578.1"/>
</dbReference>
<dbReference type="InterPro" id="IPR000494">
    <property type="entry name" value="Rcpt_L-dom"/>
</dbReference>
<evidence type="ECO:0000256" key="2">
    <source>
        <dbReference type="ARBA" id="ARBA00004479"/>
    </source>
</evidence>
<dbReference type="GO" id="GO:0009925">
    <property type="term" value="C:basal plasma membrane"/>
    <property type="evidence" value="ECO:0007669"/>
    <property type="project" value="TreeGrafter"/>
</dbReference>
<protein>
    <recommendedName>
        <fullName evidence="3">receptor protein-tyrosine kinase</fullName>
        <ecNumber evidence="3">2.7.10.1</ecNumber>
    </recommendedName>
</protein>
<dbReference type="Proteomes" id="UP000019149">
    <property type="component" value="Unassembled WGS sequence"/>
</dbReference>
<dbReference type="Pfam" id="PF01030">
    <property type="entry name" value="Recep_L_domain"/>
    <property type="match status" value="2"/>
</dbReference>
<keyword evidence="10" id="KW-1133">Transmembrane helix</keyword>
<dbReference type="InterPro" id="IPR001245">
    <property type="entry name" value="Ser-Thr/Tyr_kinase_cat_dom"/>
</dbReference>
<dbReference type="InterPro" id="IPR006212">
    <property type="entry name" value="Furin_repeat"/>
</dbReference>
<dbReference type="STRING" id="6210.W6UL39"/>
<evidence type="ECO:0000313" key="18">
    <source>
        <dbReference type="EMBL" id="EUB61783.1"/>
    </source>
</evidence>
<dbReference type="FunFam" id="1.10.510.10:FF:001512">
    <property type="entry name" value="Receptor tyrosine-protein kinase erbB-2"/>
    <property type="match status" value="1"/>
</dbReference>
<evidence type="ECO:0000256" key="15">
    <source>
        <dbReference type="ARBA" id="ARBA00051243"/>
    </source>
</evidence>
<dbReference type="InterPro" id="IPR008266">
    <property type="entry name" value="Tyr_kinase_AS"/>
</dbReference>
<dbReference type="Gene3D" id="2.10.220.10">
    <property type="entry name" value="Hormone Receptor, Insulin-like Growth Factor Receptor 1, Chain A, domain 2"/>
    <property type="match status" value="3"/>
</dbReference>
<evidence type="ECO:0000256" key="3">
    <source>
        <dbReference type="ARBA" id="ARBA00011902"/>
    </source>
</evidence>
<evidence type="ECO:0000256" key="4">
    <source>
        <dbReference type="ARBA" id="ARBA00022553"/>
    </source>
</evidence>
<dbReference type="GO" id="GO:0008284">
    <property type="term" value="P:positive regulation of cell population proliferation"/>
    <property type="evidence" value="ECO:0007669"/>
    <property type="project" value="TreeGrafter"/>
</dbReference>
<dbReference type="GO" id="GO:0043066">
    <property type="term" value="P:negative regulation of apoptotic process"/>
    <property type="evidence" value="ECO:0007669"/>
    <property type="project" value="TreeGrafter"/>
</dbReference>
<reference evidence="18 19" key="1">
    <citation type="journal article" date="2013" name="Nat. Genet.">
        <title>The genome of the hydatid tapeworm Echinococcus granulosus.</title>
        <authorList>
            <person name="Zheng H."/>
            <person name="Zhang W."/>
            <person name="Zhang L."/>
            <person name="Zhang Z."/>
            <person name="Li J."/>
            <person name="Lu G."/>
            <person name="Zhu Y."/>
            <person name="Wang Y."/>
            <person name="Huang Y."/>
            <person name="Liu J."/>
            <person name="Kang H."/>
            <person name="Chen J."/>
            <person name="Wang L."/>
            <person name="Chen A."/>
            <person name="Yu S."/>
            <person name="Gao Z."/>
            <person name="Jin L."/>
            <person name="Gu W."/>
            <person name="Wang Z."/>
            <person name="Zhao L."/>
            <person name="Shi B."/>
            <person name="Wen H."/>
            <person name="Lin R."/>
            <person name="Jones M.K."/>
            <person name="Brejova B."/>
            <person name="Vinar T."/>
            <person name="Zhao G."/>
            <person name="McManus D.P."/>
            <person name="Chen Z."/>
            <person name="Zhou Y."/>
            <person name="Wang S."/>
        </authorList>
    </citation>
    <scope>NUCLEOTIDE SEQUENCE [LARGE SCALE GENOMIC DNA]</scope>
</reference>
<dbReference type="PROSITE" id="PS50011">
    <property type="entry name" value="PROTEIN_KINASE_DOM"/>
    <property type="match status" value="1"/>
</dbReference>
<keyword evidence="7" id="KW-0547">Nucleotide-binding</keyword>
<keyword evidence="13 18" id="KW-0675">Receptor</keyword>
<keyword evidence="5" id="KW-0808">Transferase</keyword>
<dbReference type="InterPro" id="IPR020635">
    <property type="entry name" value="Tyr_kinase_cat_dom"/>
</dbReference>
<evidence type="ECO:0000256" key="5">
    <source>
        <dbReference type="ARBA" id="ARBA00022679"/>
    </source>
</evidence>
<evidence type="ECO:0000256" key="8">
    <source>
        <dbReference type="ARBA" id="ARBA00022777"/>
    </source>
</evidence>
<evidence type="ECO:0000256" key="12">
    <source>
        <dbReference type="ARBA" id="ARBA00023137"/>
    </source>
</evidence>
<dbReference type="EMBL" id="APAU02000017">
    <property type="protein sequence ID" value="EUB61783.1"/>
    <property type="molecule type" value="Genomic_DNA"/>
</dbReference>
<evidence type="ECO:0000256" key="6">
    <source>
        <dbReference type="ARBA" id="ARBA00022692"/>
    </source>
</evidence>
<dbReference type="SUPFAM" id="SSF57184">
    <property type="entry name" value="Growth factor receptor domain"/>
    <property type="match status" value="3"/>
</dbReference>
<dbReference type="GO" id="GO:0050793">
    <property type="term" value="P:regulation of developmental process"/>
    <property type="evidence" value="ECO:0007669"/>
    <property type="project" value="UniProtKB-ARBA"/>
</dbReference>
<dbReference type="GO" id="GO:0048468">
    <property type="term" value="P:cell development"/>
    <property type="evidence" value="ECO:0007669"/>
    <property type="project" value="UniProtKB-ARBA"/>
</dbReference>
<dbReference type="CTD" id="36339044"/>
<evidence type="ECO:0000256" key="7">
    <source>
        <dbReference type="ARBA" id="ARBA00022741"/>
    </source>
</evidence>
<evidence type="ECO:0000256" key="10">
    <source>
        <dbReference type="ARBA" id="ARBA00022989"/>
    </source>
</evidence>
<dbReference type="PANTHER" id="PTHR24416">
    <property type="entry name" value="TYROSINE-PROTEIN KINASE RECEPTOR"/>
    <property type="match status" value="1"/>
</dbReference>
<dbReference type="PROSITE" id="PS00109">
    <property type="entry name" value="PROTEIN_KINASE_TYR"/>
    <property type="match status" value="1"/>
</dbReference>
<dbReference type="GO" id="GO:0005524">
    <property type="term" value="F:ATP binding"/>
    <property type="evidence" value="ECO:0007669"/>
    <property type="project" value="UniProtKB-KW"/>
</dbReference>
<dbReference type="InterPro" id="IPR009030">
    <property type="entry name" value="Growth_fac_rcpt_cys_sf"/>
</dbReference>
<sequence>MALQVLMSCTGSFVLVDGLGPDLDFLKHIEEISGFLIIMNSSVEEIPLSGLKIIRGLGSGYSLREDLPKASLLIRNTYDSGRILRKVDLGNLRVIQNGDVYVLDNPQGCNLTPGISWSDLFANPAVQHFHNSISSDPNADDASHVESCPPLPGRLHLKHSHAHTTTPMLRASLHSRKYVHASCVAADGAAEGQAFTAAIRPPDTKNLKGVRDNKSKQARGRCKKRNCEWCYETKGASSEEHCCDTSCLGGCTGPTNADCFVCRGLRDGNRCVDKCPPPATVQNYRLTLNVNFSYEFNGFCVKECPKSLLTEGTKCVSECTPGHYYVSGHFCIPCHTNCPKVCSIEKFSSLDATTLASLENCTTLSGDLIISEESYNSELPGRKPITTTEELWALHSLQEVTGFVHLDLRNHPAPLKSLIFLENLRKIGGSNSRFSMAVAHGEIEFPGLHRLREAPHGAIAFMESPALCYVQTIEARGAVCHPACDSTFGCWGPRREDCLLCRSHSVQGFICVESCIELPGFFEASRENVSIIPTLPPQSNPMTARLQMARMAAGHIIEEHIYSRYGDYSEDAKAPITCARCHSECAETCTGPGADQCIGSCKNARSGNECVVECPHTTFLDTERRECIPCPSLCHQRKLSSKPVCTGNGIYPGPGGCNKCEMFLEFISFDGLLKDNSDRLSKSSMRTQHGALLCMRGACPKGTFRTMETVESHSRFAQFVEEGVYTVPVCSTCHVLCRTCTGYSVLRATNTTPGCLECHGFWFKDTCVKECPEGNKLPPALFATLSAPNEIVSSTSLDSSGLFLPLRLSSPVRGADAFPRPHLWTRHLNGHCLLCHPECLAGCWGPSASHCHRCSHVRVWRSGGHQLPGATWHPPNDVATVYLLNKEAFDPLQSELRETDSSHKVTSMYFTCEAACPEEMPYVSYDPLTGDKTCHSSANIDSAYADRRRGEFATISSRLTAGLVGPLAASFLIFLICITLACYYKGRHKRSSNSFTGKPNAFSFSLIIDKVLRLYEGSKAGHSSRIVTYTVGSGSGMDRSEIISSNGSSSEAHGPSLDTASNRATWFSEGSFCQYCRDGSCSNSCDGVKSPPSTRVYRSSHWSNPIYRRSTRQQPNMGRLVLINLDDVLLPPNKVALGSGAFGAVYKGVWRIPHDIEDIHLPAFEGRDHRRHVNVAVKILSEVNGPSDLHALLEEAKVLKVNGALIRGIIDVLITELSDVFLSAALKVMCSVRHRHCLQLLGVCLAGSQRYLVSEYIANGSLDGYIRRSRNDLPHWLLLLWAEQIAEGMAYLQSVGIIHRDLATRNVLVKEREWVQITDFGLAKMLSGEEEEIGEVIVQSGRVPIRWLAIETLTSGRYSFKTDIWAYGVTLWEIFTFGQRPYPTIETKDVKRYVLTGGRLLQPDICTLEAYQRLLLACWRENPDERVSFDDILQLLRSKMDTPEYFLHSRQTNSVISTQTHTTRLSGAYSEAARRERDSASSPPDALSTVASSSFSSFPFSMATAASSACQRQQRSTLFSQLPPRFPQNPIETQDSLPDTVEYTTATNSRNSSSEDNSSAEVTLAVAERQESPIPAGSGGYVWPVPFTEHAEGVTGGGEYVGPLFQRSTDATDL</sequence>
<dbReference type="CDD" id="cd00192">
    <property type="entry name" value="PTKc"/>
    <property type="match status" value="1"/>
</dbReference>
<evidence type="ECO:0000256" key="1">
    <source>
        <dbReference type="ARBA" id="ARBA00004308"/>
    </source>
</evidence>